<dbReference type="InterPro" id="IPR029062">
    <property type="entry name" value="Class_I_gatase-like"/>
</dbReference>
<evidence type="ECO:0000313" key="4">
    <source>
        <dbReference type="EMBL" id="MFC0348869.1"/>
    </source>
</evidence>
<feature type="region of interest" description="Disordered" evidence="1">
    <location>
        <begin position="30"/>
        <end position="55"/>
    </location>
</feature>
<dbReference type="GO" id="GO:0016829">
    <property type="term" value="F:lyase activity"/>
    <property type="evidence" value="ECO:0007669"/>
    <property type="project" value="UniProtKB-KW"/>
</dbReference>
<dbReference type="EC" id="4.2.1.-" evidence="4"/>
<feature type="signal peptide" evidence="2">
    <location>
        <begin position="1"/>
        <end position="25"/>
    </location>
</feature>
<accession>A0ABV6IDD4</accession>
<evidence type="ECO:0000256" key="1">
    <source>
        <dbReference type="SAM" id="MobiDB-lite"/>
    </source>
</evidence>
<dbReference type="SUPFAM" id="SSF52317">
    <property type="entry name" value="Class I glutamine amidotransferase-like"/>
    <property type="match status" value="1"/>
</dbReference>
<sequence>MRRRFLGRLLAGSAAMACLPMWARANDAADVDHQTKHQQPQAATKESAAAQHQAAMEKHAEALKGDLVKIGFLIYPGMFLQDLVGPLAVFESLMNREIYLLWKDKAPVVNDDGSPTLIPVQASHTFAECPEHLDVLLVPGGGSGTLSMMEDQEVLHFLREQGKNAKFIASVCTGSLILGAAGLLQGYRASSYWAALDVLKDLGAIPVKKRVVIDRNRMTGGGVTAGIDLALTIVPQLRSVEYAKIVQLYLEYDPQPPFDAGSPSKAPPAAKRFILDMFEGFVSTAREAAKRARASWPSV</sequence>
<evidence type="ECO:0000256" key="2">
    <source>
        <dbReference type="SAM" id="SignalP"/>
    </source>
</evidence>
<dbReference type="InterPro" id="IPR002818">
    <property type="entry name" value="DJ-1/PfpI"/>
</dbReference>
<comment type="caution">
    <text evidence="4">The sequence shown here is derived from an EMBL/GenBank/DDBJ whole genome shotgun (WGS) entry which is preliminary data.</text>
</comment>
<dbReference type="InterPro" id="IPR052158">
    <property type="entry name" value="INH-QAR"/>
</dbReference>
<gene>
    <name evidence="4" type="ORF">ACFFJH_03545</name>
</gene>
<dbReference type="PANTHER" id="PTHR43130">
    <property type="entry name" value="ARAC-FAMILY TRANSCRIPTIONAL REGULATOR"/>
    <property type="match status" value="1"/>
</dbReference>
<dbReference type="Pfam" id="PF01965">
    <property type="entry name" value="DJ-1_PfpI"/>
    <property type="match status" value="1"/>
</dbReference>
<protein>
    <submittedName>
        <fullName evidence="4">DJ-1/PfpI family protein</fullName>
        <ecNumber evidence="4">4.2.1.-</ecNumber>
    </submittedName>
</protein>
<evidence type="ECO:0000313" key="5">
    <source>
        <dbReference type="Proteomes" id="UP001589844"/>
    </source>
</evidence>
<feature type="domain" description="DJ-1/PfpI" evidence="3">
    <location>
        <begin position="69"/>
        <end position="234"/>
    </location>
</feature>
<reference evidence="4 5" key="1">
    <citation type="submission" date="2024-09" db="EMBL/GenBank/DDBJ databases">
        <authorList>
            <person name="Sun Q."/>
            <person name="Mori K."/>
        </authorList>
    </citation>
    <scope>NUCLEOTIDE SEQUENCE [LARGE SCALE GENOMIC DNA]</scope>
    <source>
        <strain evidence="4 5">CCM 8677</strain>
    </source>
</reference>
<proteinExistence type="predicted"/>
<dbReference type="Proteomes" id="UP001589844">
    <property type="component" value="Unassembled WGS sequence"/>
</dbReference>
<name>A0ABV6IDD4_9BURK</name>
<dbReference type="CDD" id="cd03139">
    <property type="entry name" value="GATase1_PfpI_2"/>
    <property type="match status" value="1"/>
</dbReference>
<dbReference type="RefSeq" id="WP_390210097.1">
    <property type="nucleotide sequence ID" value="NZ_JBHLXJ010000003.1"/>
</dbReference>
<keyword evidence="4" id="KW-0456">Lyase</keyword>
<dbReference type="Gene3D" id="3.40.50.880">
    <property type="match status" value="1"/>
</dbReference>
<organism evidence="4 5">
    <name type="scientific">Undibacterium danionis</name>
    <dbReference type="NCBI Taxonomy" id="1812100"/>
    <lineage>
        <taxon>Bacteria</taxon>
        <taxon>Pseudomonadati</taxon>
        <taxon>Pseudomonadota</taxon>
        <taxon>Betaproteobacteria</taxon>
        <taxon>Burkholderiales</taxon>
        <taxon>Oxalobacteraceae</taxon>
        <taxon>Undibacterium</taxon>
    </lineage>
</organism>
<dbReference type="PANTHER" id="PTHR43130:SF2">
    <property type="entry name" value="DJ-1_PFPI DOMAIN-CONTAINING PROTEIN"/>
    <property type="match status" value="1"/>
</dbReference>
<feature type="chain" id="PRO_5047223872" evidence="2">
    <location>
        <begin position="26"/>
        <end position="299"/>
    </location>
</feature>
<keyword evidence="5" id="KW-1185">Reference proteome</keyword>
<evidence type="ECO:0000259" key="3">
    <source>
        <dbReference type="Pfam" id="PF01965"/>
    </source>
</evidence>
<dbReference type="EMBL" id="JBHLXJ010000003">
    <property type="protein sequence ID" value="MFC0348869.1"/>
    <property type="molecule type" value="Genomic_DNA"/>
</dbReference>
<keyword evidence="2" id="KW-0732">Signal</keyword>